<dbReference type="Pfam" id="PF01395">
    <property type="entry name" value="PBP_GOBP"/>
    <property type="match status" value="1"/>
</dbReference>
<dbReference type="PANTHER" id="PTHR21364">
    <property type="entry name" value="GENERAL ODORANT-BINDING PROTEIN 19A"/>
    <property type="match status" value="1"/>
</dbReference>
<dbReference type="InterPro" id="IPR006170">
    <property type="entry name" value="PBP/GOBP"/>
</dbReference>
<dbReference type="AlphaFoldDB" id="A0A346HGM3"/>
<dbReference type="InterPro" id="IPR036728">
    <property type="entry name" value="PBP_GOBP_sf"/>
</dbReference>
<dbReference type="SUPFAM" id="SSF47565">
    <property type="entry name" value="Insect pheromone/odorant-binding proteins"/>
    <property type="match status" value="1"/>
</dbReference>
<dbReference type="Gene3D" id="1.10.238.20">
    <property type="entry name" value="Pheromone/general odorant binding protein domain"/>
    <property type="match status" value="1"/>
</dbReference>
<dbReference type="GO" id="GO:0005549">
    <property type="term" value="F:odorant binding"/>
    <property type="evidence" value="ECO:0007669"/>
    <property type="project" value="InterPro"/>
</dbReference>
<organism evidence="2">
    <name type="scientific">Xylotrechus quadripes</name>
    <dbReference type="NCBI Taxonomy" id="554073"/>
    <lineage>
        <taxon>Eukaryota</taxon>
        <taxon>Metazoa</taxon>
        <taxon>Ecdysozoa</taxon>
        <taxon>Arthropoda</taxon>
        <taxon>Hexapoda</taxon>
        <taxon>Insecta</taxon>
        <taxon>Pterygota</taxon>
        <taxon>Neoptera</taxon>
        <taxon>Endopterygota</taxon>
        <taxon>Coleoptera</taxon>
        <taxon>Polyphaga</taxon>
        <taxon>Cucujiformia</taxon>
        <taxon>Chrysomeloidea</taxon>
        <taxon>Cerambycidae</taxon>
        <taxon>Cerambycinae</taxon>
        <taxon>Clytini</taxon>
        <taxon>Xylotrechus</taxon>
    </lineage>
</organism>
<dbReference type="SMART" id="SM00708">
    <property type="entry name" value="PhBP"/>
    <property type="match status" value="1"/>
</dbReference>
<accession>A0A346HGM3</accession>
<dbReference type="EMBL" id="MG923317">
    <property type="protein sequence ID" value="AXO78379.1"/>
    <property type="molecule type" value="mRNA"/>
</dbReference>
<evidence type="ECO:0000256" key="1">
    <source>
        <dbReference type="SAM" id="SignalP"/>
    </source>
</evidence>
<proteinExistence type="evidence at transcript level"/>
<feature type="chain" id="PRO_5016667105" evidence="1">
    <location>
        <begin position="22"/>
        <end position="144"/>
    </location>
</feature>
<dbReference type="PANTHER" id="PTHR21364:SF2">
    <property type="entry name" value="GENERAL ODORANT-BINDING PROTEIN 19A"/>
    <property type="match status" value="1"/>
</dbReference>
<protein>
    <submittedName>
        <fullName evidence="2">Odorant binding protein 1</fullName>
    </submittedName>
</protein>
<name>A0A346HGM3_9CUCU</name>
<dbReference type="CDD" id="cd23992">
    <property type="entry name" value="PBP_GOBP"/>
    <property type="match status" value="1"/>
</dbReference>
<gene>
    <name evidence="2" type="primary">OBP1</name>
</gene>
<reference evidence="2" key="1">
    <citation type="submission" date="2018-02" db="EMBL/GenBank/DDBJ databases">
        <title>Candidate odorant binding protein genes of Xylotrechus quadripes.</title>
        <authorList>
            <person name="Ji S.-S."/>
            <person name="Liu N.-Y."/>
        </authorList>
    </citation>
    <scope>NUCLEOTIDE SEQUENCE</scope>
</reference>
<evidence type="ECO:0000313" key="2">
    <source>
        <dbReference type="EMBL" id="AXO78379.1"/>
    </source>
</evidence>
<keyword evidence="1" id="KW-0732">Signal</keyword>
<sequence length="144" mass="16120">MLSSTYFMFIFLLLETAMVQAVLEESEYSEQLENLSKTLHASCAALTGTDDSMIEMVKKGDIPDNPTLKKYVKCLLISSTAMDEDGELNKELMVDLMPEKHRSEISKTIDTCTPKVKAVATLEDKALTFLRCLMSESPDIIPIF</sequence>
<feature type="signal peptide" evidence="1">
    <location>
        <begin position="1"/>
        <end position="21"/>
    </location>
</feature>